<dbReference type="Pfam" id="PF00756">
    <property type="entry name" value="Esterase"/>
    <property type="match status" value="1"/>
</dbReference>
<dbReference type="InterPro" id="IPR050583">
    <property type="entry name" value="Mycobacterial_A85_antigen"/>
</dbReference>
<evidence type="ECO:0000313" key="2">
    <source>
        <dbReference type="EMBL" id="QIA08067.1"/>
    </source>
</evidence>
<dbReference type="EMBL" id="CP048409">
    <property type="protein sequence ID" value="QIA08067.1"/>
    <property type="molecule type" value="Genomic_DNA"/>
</dbReference>
<evidence type="ECO:0000313" key="3">
    <source>
        <dbReference type="Proteomes" id="UP000474630"/>
    </source>
</evidence>
<dbReference type="GO" id="GO:0016747">
    <property type="term" value="F:acyltransferase activity, transferring groups other than amino-acyl groups"/>
    <property type="evidence" value="ECO:0007669"/>
    <property type="project" value="TreeGrafter"/>
</dbReference>
<dbReference type="KEGG" id="drc:G0Q07_10165"/>
<reference evidence="2 3" key="1">
    <citation type="submission" date="2020-02" db="EMBL/GenBank/DDBJ databases">
        <title>Genome sequencing for Draconibacterium sp. strain M1.</title>
        <authorList>
            <person name="Park S.-J."/>
        </authorList>
    </citation>
    <scope>NUCLEOTIDE SEQUENCE [LARGE SCALE GENOMIC DNA]</scope>
    <source>
        <strain evidence="2 3">M1</strain>
    </source>
</reference>
<dbReference type="Gene3D" id="3.40.50.1820">
    <property type="entry name" value="alpha/beta hydrolase"/>
    <property type="match status" value="1"/>
</dbReference>
<evidence type="ECO:0000256" key="1">
    <source>
        <dbReference type="SAM" id="SignalP"/>
    </source>
</evidence>
<sequence length="278" mass="31035">MKKITRLLLPILVIILNFGVHAQVGEAPAGFDVLRNSIPHGKIDTVVYTSKTVGAERTTLVYTPPGYSADRKYPVLYLLHGIGGDEYEWLNGGHPEIILDNLYAKGKVEPMIVVLPNGRAMKDDRATGNIYRPEKVEAFANFENDLLNDLIPFIESKYPVIADREHRAIGGLSMGGGQSLNFGLGNLDVFASVGGFSSAPNTKSPEELVPNPEEAKKQLNLLFISCGDKDGLFSFSKRTHDYMNENDIDHYYYVIPKGHHDFKVWKDSLYNYAQLLFK</sequence>
<dbReference type="SUPFAM" id="SSF53474">
    <property type="entry name" value="alpha/beta-Hydrolases"/>
    <property type="match status" value="1"/>
</dbReference>
<protein>
    <submittedName>
        <fullName evidence="2">Esterase family protein</fullName>
    </submittedName>
</protein>
<keyword evidence="3" id="KW-1185">Reference proteome</keyword>
<keyword evidence="1" id="KW-0732">Signal</keyword>
<dbReference type="InterPro" id="IPR000801">
    <property type="entry name" value="Esterase-like"/>
</dbReference>
<proteinExistence type="predicted"/>
<accession>A0A6C0RDB6</accession>
<dbReference type="AlphaFoldDB" id="A0A6C0RDB6"/>
<name>A0A6C0RDB6_9BACT</name>
<organism evidence="2 3">
    <name type="scientific">Draconibacterium halophilum</name>
    <dbReference type="NCBI Taxonomy" id="2706887"/>
    <lineage>
        <taxon>Bacteria</taxon>
        <taxon>Pseudomonadati</taxon>
        <taxon>Bacteroidota</taxon>
        <taxon>Bacteroidia</taxon>
        <taxon>Marinilabiliales</taxon>
        <taxon>Prolixibacteraceae</taxon>
        <taxon>Draconibacterium</taxon>
    </lineage>
</organism>
<dbReference type="PANTHER" id="PTHR48098">
    <property type="entry name" value="ENTEROCHELIN ESTERASE-RELATED"/>
    <property type="match status" value="1"/>
</dbReference>
<feature type="signal peptide" evidence="1">
    <location>
        <begin position="1"/>
        <end position="22"/>
    </location>
</feature>
<dbReference type="InterPro" id="IPR029058">
    <property type="entry name" value="AB_hydrolase_fold"/>
</dbReference>
<dbReference type="RefSeq" id="WP_163345988.1">
    <property type="nucleotide sequence ID" value="NZ_CP048409.1"/>
</dbReference>
<gene>
    <name evidence="2" type="ORF">G0Q07_10165</name>
</gene>
<feature type="chain" id="PRO_5025524865" evidence="1">
    <location>
        <begin position="23"/>
        <end position="278"/>
    </location>
</feature>
<dbReference type="Proteomes" id="UP000474630">
    <property type="component" value="Chromosome"/>
</dbReference>
<dbReference type="PANTHER" id="PTHR48098:SF1">
    <property type="entry name" value="DIACYLGLYCEROL ACYLTRANSFERASE_MYCOLYLTRANSFERASE AG85A"/>
    <property type="match status" value="1"/>
</dbReference>